<dbReference type="SUPFAM" id="SSF53335">
    <property type="entry name" value="S-adenosyl-L-methionine-dependent methyltransferases"/>
    <property type="match status" value="1"/>
</dbReference>
<dbReference type="InterPro" id="IPR001077">
    <property type="entry name" value="COMT_C"/>
</dbReference>
<dbReference type="Pfam" id="PF08100">
    <property type="entry name" value="Dimerisation"/>
    <property type="match status" value="1"/>
</dbReference>
<feature type="domain" description="O-methyltransferase dimerisation" evidence="6">
    <location>
        <begin position="26"/>
        <end position="117"/>
    </location>
</feature>
<dbReference type="EMBL" id="BSYO01000019">
    <property type="protein sequence ID" value="GMH18318.1"/>
    <property type="molecule type" value="Genomic_DNA"/>
</dbReference>
<evidence type="ECO:0000259" key="5">
    <source>
        <dbReference type="Pfam" id="PF00891"/>
    </source>
</evidence>
<dbReference type="Pfam" id="PF00891">
    <property type="entry name" value="Methyltransf_2"/>
    <property type="match status" value="1"/>
</dbReference>
<keyword evidence="1" id="KW-0489">Methyltransferase</keyword>
<dbReference type="SUPFAM" id="SSF46785">
    <property type="entry name" value="Winged helix' DNA-binding domain"/>
    <property type="match status" value="1"/>
</dbReference>
<dbReference type="GO" id="GO:0008171">
    <property type="term" value="F:O-methyltransferase activity"/>
    <property type="evidence" value="ECO:0007669"/>
    <property type="project" value="InterPro"/>
</dbReference>
<dbReference type="FunFam" id="3.40.50.150:FF:000061">
    <property type="entry name" value="Caffeic acid O-methyltransferase"/>
    <property type="match status" value="1"/>
</dbReference>
<evidence type="ECO:0000256" key="2">
    <source>
        <dbReference type="ARBA" id="ARBA00022679"/>
    </source>
</evidence>
<protein>
    <submittedName>
        <fullName evidence="7">Uncharacterized protein</fullName>
    </submittedName>
</protein>
<evidence type="ECO:0000259" key="6">
    <source>
        <dbReference type="Pfam" id="PF08100"/>
    </source>
</evidence>
<reference evidence="7" key="1">
    <citation type="submission" date="2023-05" db="EMBL/GenBank/DDBJ databases">
        <title>Nepenthes gracilis genome sequencing.</title>
        <authorList>
            <person name="Fukushima K."/>
        </authorList>
    </citation>
    <scope>NUCLEOTIDE SEQUENCE</scope>
    <source>
        <strain evidence="7">SING2019-196</strain>
    </source>
</reference>
<dbReference type="AlphaFoldDB" id="A0AAD3SUI2"/>
<feature type="active site" description="Proton acceptor" evidence="4">
    <location>
        <position position="269"/>
    </location>
</feature>
<evidence type="ECO:0000313" key="7">
    <source>
        <dbReference type="EMBL" id="GMH18318.1"/>
    </source>
</evidence>
<dbReference type="PIRSF" id="PIRSF005739">
    <property type="entry name" value="O-mtase"/>
    <property type="match status" value="1"/>
</dbReference>
<name>A0AAD3SUI2_NEPGR</name>
<evidence type="ECO:0000256" key="3">
    <source>
        <dbReference type="ARBA" id="ARBA00022691"/>
    </source>
</evidence>
<dbReference type="Proteomes" id="UP001279734">
    <property type="component" value="Unassembled WGS sequence"/>
</dbReference>
<dbReference type="PROSITE" id="PS51683">
    <property type="entry name" value="SAM_OMT_II"/>
    <property type="match status" value="1"/>
</dbReference>
<dbReference type="FunFam" id="1.10.10.10:FF:000357">
    <property type="entry name" value="Caffeic acid 3-O-methyltransferase"/>
    <property type="match status" value="1"/>
</dbReference>
<proteinExistence type="predicted"/>
<keyword evidence="3" id="KW-0949">S-adenosyl-L-methionine</keyword>
<feature type="domain" description="O-methyltransferase C-terminal" evidence="5">
    <location>
        <begin position="140"/>
        <end position="343"/>
    </location>
</feature>
<dbReference type="GO" id="GO:0046983">
    <property type="term" value="F:protein dimerization activity"/>
    <property type="evidence" value="ECO:0007669"/>
    <property type="project" value="InterPro"/>
</dbReference>
<evidence type="ECO:0000256" key="4">
    <source>
        <dbReference type="PIRSR" id="PIRSR005739-1"/>
    </source>
</evidence>
<dbReference type="InterPro" id="IPR029063">
    <property type="entry name" value="SAM-dependent_MTases_sf"/>
</dbReference>
<evidence type="ECO:0000313" key="8">
    <source>
        <dbReference type="Proteomes" id="UP001279734"/>
    </source>
</evidence>
<accession>A0AAD3SUI2</accession>
<keyword evidence="2" id="KW-0808">Transferase</keyword>
<organism evidence="7 8">
    <name type="scientific">Nepenthes gracilis</name>
    <name type="common">Slender pitcher plant</name>
    <dbReference type="NCBI Taxonomy" id="150966"/>
    <lineage>
        <taxon>Eukaryota</taxon>
        <taxon>Viridiplantae</taxon>
        <taxon>Streptophyta</taxon>
        <taxon>Embryophyta</taxon>
        <taxon>Tracheophyta</taxon>
        <taxon>Spermatophyta</taxon>
        <taxon>Magnoliopsida</taxon>
        <taxon>eudicotyledons</taxon>
        <taxon>Gunneridae</taxon>
        <taxon>Pentapetalae</taxon>
        <taxon>Caryophyllales</taxon>
        <taxon>Nepenthaceae</taxon>
        <taxon>Nepenthes</taxon>
    </lineage>
</organism>
<dbReference type="InterPro" id="IPR012967">
    <property type="entry name" value="COMT_dimerisation"/>
</dbReference>
<dbReference type="GO" id="GO:0032259">
    <property type="term" value="P:methylation"/>
    <property type="evidence" value="ECO:0007669"/>
    <property type="project" value="UniProtKB-KW"/>
</dbReference>
<comment type="caution">
    <text evidence="7">The sequence shown here is derived from an EMBL/GenBank/DDBJ whole genome shotgun (WGS) entry which is preliminary data.</text>
</comment>
<dbReference type="InterPro" id="IPR036388">
    <property type="entry name" value="WH-like_DNA-bd_sf"/>
</dbReference>
<gene>
    <name evidence="7" type="ORF">Nepgr_020159</name>
</gene>
<dbReference type="Gene3D" id="3.40.50.150">
    <property type="entry name" value="Vaccinia Virus protein VP39"/>
    <property type="match status" value="1"/>
</dbReference>
<dbReference type="InterPro" id="IPR036390">
    <property type="entry name" value="WH_DNA-bd_sf"/>
</dbReference>
<dbReference type="Gene3D" id="1.10.10.10">
    <property type="entry name" value="Winged helix-like DNA-binding domain superfamily/Winged helix DNA-binding domain"/>
    <property type="match status" value="1"/>
</dbReference>
<evidence type="ECO:0000256" key="1">
    <source>
        <dbReference type="ARBA" id="ARBA00022603"/>
    </source>
</evidence>
<sequence length="363" mass="40159">MGLASGEKKVSQIEEEDEVFSFAMAITSGSIPTMVLKAVIELDVLEIIKRSGPAASLSPAEIAAQLPTRNPAAPVMLDRMLRLLASNSILTCSLRMLPDGRHERLYGLAPVCKHLTKNEDGVSLAALCLMNQDKVLLESWHHMKDAVLEGGIPFNRAYGMNSFDYHGKDPRFNKIFNDGLANHSTITMKKMLDTYKGFQDLTSLVDVGGGTGASLNMIISKYPTIKGINFDLPHVIQNSPSYSGIEHIGGDMFVSIPEADAVFIKWVCHDWSDDHCVEFLKNCYASIPDHGKVIVCEYNLPIVPGTGHAWTVFQVDMIMLANNYGKERTEEEFETLAKRAGFQGFRVACFAYDTAVMEFLKKN</sequence>
<dbReference type="InterPro" id="IPR016461">
    <property type="entry name" value="COMT-like"/>
</dbReference>
<dbReference type="PANTHER" id="PTHR11746">
    <property type="entry name" value="O-METHYLTRANSFERASE"/>
    <property type="match status" value="1"/>
</dbReference>
<keyword evidence="8" id="KW-1185">Reference proteome</keyword>